<keyword evidence="1" id="KW-0732">Signal</keyword>
<sequence>MMRYPRRRSGAVGMVMATALATGLGTMLVAPGASAAASTVVTPLGARTYAVSSYYGPRCMPIANASTWHLGQDLSAASGTRINAIADGVVLRAGSVSGFGQWVVLRHTVGGKTVSSVYGHVIDGDKYVKVGQKVKAGQRIADVGSTGTSTAPHLHLEVWNGTYGSGASHTDPLAYLKGKGVDLGRSATRVAARPSAKSCTYYANTAVNLRKGAGTNTAVLTLVPRGAAVVGKPGDGSGTWRKVTYGRLTGWVSAAYVGPTKPPPVSTAPVSRPVSTRYVTAASLNLRASATTSSAVLARLPKGTKLSVTSTSGGWLKVTANGRAGWVSAQYTSTRAPSAPAKPAPAPAPAKAKTSYVTASVLNLRATPSTSAKVVAKLSRGTAVTHAGTASKGWLKVTVGSRTGYVSTTYLSATKPR</sequence>
<evidence type="ECO:0000259" key="2">
    <source>
        <dbReference type="PROSITE" id="PS51781"/>
    </source>
</evidence>
<dbReference type="InterPro" id="IPR003646">
    <property type="entry name" value="SH3-like_bac-type"/>
</dbReference>
<feature type="domain" description="SH3b" evidence="2">
    <location>
        <begin position="274"/>
        <end position="336"/>
    </location>
</feature>
<dbReference type="RefSeq" id="WP_052877461.1">
    <property type="nucleotide sequence ID" value="NZ_JNBQ01000003.1"/>
</dbReference>
<accession>A0A0H2KV91</accession>
<dbReference type="PROSITE" id="PS51781">
    <property type="entry name" value="SH3B"/>
    <property type="match status" value="3"/>
</dbReference>
<evidence type="ECO:0000313" key="3">
    <source>
        <dbReference type="EMBL" id="KLN35739.1"/>
    </source>
</evidence>
<dbReference type="Proteomes" id="UP000035265">
    <property type="component" value="Unassembled WGS sequence"/>
</dbReference>
<feature type="domain" description="SH3b" evidence="2">
    <location>
        <begin position="352"/>
        <end position="415"/>
    </location>
</feature>
<dbReference type="SUPFAM" id="SSF51261">
    <property type="entry name" value="Duplicated hybrid motif"/>
    <property type="match status" value="1"/>
</dbReference>
<organism evidence="3 4">
    <name type="scientific">Cellulosimicrobium funkei</name>
    <dbReference type="NCBI Taxonomy" id="264251"/>
    <lineage>
        <taxon>Bacteria</taxon>
        <taxon>Bacillati</taxon>
        <taxon>Actinomycetota</taxon>
        <taxon>Actinomycetes</taxon>
        <taxon>Micrococcales</taxon>
        <taxon>Promicromonosporaceae</taxon>
        <taxon>Cellulosimicrobium</taxon>
    </lineage>
</organism>
<reference evidence="3 4" key="1">
    <citation type="submission" date="2014-05" db="EMBL/GenBank/DDBJ databases">
        <title>Cellulosimicrobium funkei U11 genome.</title>
        <authorList>
            <person name="Hu C."/>
            <person name="Gong Y."/>
            <person name="Wan W."/>
            <person name="Jiang M."/>
        </authorList>
    </citation>
    <scope>NUCLEOTIDE SEQUENCE [LARGE SCALE GENOMIC DNA]</scope>
    <source>
        <strain evidence="3 4">U11</strain>
    </source>
</reference>
<dbReference type="PATRIC" id="fig|264251.5.peg.1124"/>
<dbReference type="SMART" id="SM00287">
    <property type="entry name" value="SH3b"/>
    <property type="match status" value="3"/>
</dbReference>
<dbReference type="Pfam" id="PF08239">
    <property type="entry name" value="SH3_3"/>
    <property type="match status" value="3"/>
</dbReference>
<dbReference type="InterPro" id="IPR011055">
    <property type="entry name" value="Dup_hybrid_motif"/>
</dbReference>
<evidence type="ECO:0000256" key="1">
    <source>
        <dbReference type="SAM" id="SignalP"/>
    </source>
</evidence>
<comment type="caution">
    <text evidence="3">The sequence shown here is derived from an EMBL/GenBank/DDBJ whole genome shotgun (WGS) entry which is preliminary data.</text>
</comment>
<gene>
    <name evidence="3" type="ORF">FB00_05480</name>
</gene>
<dbReference type="PANTHER" id="PTHR34408:SF1">
    <property type="entry name" value="GLYCOSYL HYDROLASE FAMILY 19 DOMAIN-CONTAINING PROTEIN HI_1415"/>
    <property type="match status" value="1"/>
</dbReference>
<feature type="signal peptide" evidence="1">
    <location>
        <begin position="1"/>
        <end position="35"/>
    </location>
</feature>
<feature type="domain" description="SH3b" evidence="2">
    <location>
        <begin position="196"/>
        <end position="261"/>
    </location>
</feature>
<feature type="chain" id="PRO_5005200468" description="SH3b domain-containing protein" evidence="1">
    <location>
        <begin position="36"/>
        <end position="417"/>
    </location>
</feature>
<protein>
    <recommendedName>
        <fullName evidence="2">SH3b domain-containing protein</fullName>
    </recommendedName>
</protein>
<dbReference type="InterPro" id="IPR052354">
    <property type="entry name" value="Cell_Wall_Dynamics_Protein"/>
</dbReference>
<keyword evidence="4" id="KW-1185">Reference proteome</keyword>
<dbReference type="Gene3D" id="2.70.70.10">
    <property type="entry name" value="Glucose Permease (Domain IIA)"/>
    <property type="match status" value="1"/>
</dbReference>
<proteinExistence type="predicted"/>
<dbReference type="Pfam" id="PF01551">
    <property type="entry name" value="Peptidase_M23"/>
    <property type="match status" value="1"/>
</dbReference>
<name>A0A0H2KV91_9MICO</name>
<evidence type="ECO:0000313" key="4">
    <source>
        <dbReference type="Proteomes" id="UP000035265"/>
    </source>
</evidence>
<dbReference type="AlphaFoldDB" id="A0A0H2KV91"/>
<dbReference type="InterPro" id="IPR016047">
    <property type="entry name" value="M23ase_b-sheet_dom"/>
</dbReference>
<dbReference type="CDD" id="cd12797">
    <property type="entry name" value="M23_peptidase"/>
    <property type="match status" value="1"/>
</dbReference>
<dbReference type="PANTHER" id="PTHR34408">
    <property type="entry name" value="FAMILY PROTEIN, PUTATIVE-RELATED"/>
    <property type="match status" value="1"/>
</dbReference>
<dbReference type="Gene3D" id="2.30.30.40">
    <property type="entry name" value="SH3 Domains"/>
    <property type="match status" value="3"/>
</dbReference>
<dbReference type="STRING" id="264251.FB00_05480"/>
<dbReference type="EMBL" id="JNBQ01000003">
    <property type="protein sequence ID" value="KLN35739.1"/>
    <property type="molecule type" value="Genomic_DNA"/>
</dbReference>